<dbReference type="SUPFAM" id="SSF88713">
    <property type="entry name" value="Glycoside hydrolase/deacetylase"/>
    <property type="match status" value="1"/>
</dbReference>
<comment type="caution">
    <text evidence="3">The sequence shown here is derived from an EMBL/GenBank/DDBJ whole genome shotgun (WGS) entry which is preliminary data.</text>
</comment>
<dbReference type="PROSITE" id="PS51677">
    <property type="entry name" value="NODB"/>
    <property type="match status" value="1"/>
</dbReference>
<dbReference type="InterPro" id="IPR050248">
    <property type="entry name" value="Polysacc_deacetylase_ArnD"/>
</dbReference>
<accession>A0ABV8KIY1</accession>
<name>A0ABV8KIY1_9ACTN</name>
<dbReference type="InterPro" id="IPR002509">
    <property type="entry name" value="NODB_dom"/>
</dbReference>
<feature type="compositionally biased region" description="Low complexity" evidence="1">
    <location>
        <begin position="43"/>
        <end position="72"/>
    </location>
</feature>
<dbReference type="Gene3D" id="3.20.20.370">
    <property type="entry name" value="Glycoside hydrolase/deacetylase"/>
    <property type="match status" value="1"/>
</dbReference>
<dbReference type="PANTHER" id="PTHR10587">
    <property type="entry name" value="GLYCOSYL TRANSFERASE-RELATED"/>
    <property type="match status" value="1"/>
</dbReference>
<feature type="domain" description="NodB homology" evidence="2">
    <location>
        <begin position="107"/>
        <end position="298"/>
    </location>
</feature>
<gene>
    <name evidence="3" type="ORF">ACFOX0_08945</name>
</gene>
<dbReference type="InterPro" id="IPR011330">
    <property type="entry name" value="Glyco_hydro/deAcase_b/a-brl"/>
</dbReference>
<dbReference type="Proteomes" id="UP001595868">
    <property type="component" value="Unassembled WGS sequence"/>
</dbReference>
<dbReference type="EMBL" id="JBHSBN010000004">
    <property type="protein sequence ID" value="MFC4106062.1"/>
    <property type="molecule type" value="Genomic_DNA"/>
</dbReference>
<dbReference type="Pfam" id="PF01522">
    <property type="entry name" value="Polysacc_deac_1"/>
    <property type="match status" value="1"/>
</dbReference>
<evidence type="ECO:0000313" key="3">
    <source>
        <dbReference type="EMBL" id="MFC4106062.1"/>
    </source>
</evidence>
<dbReference type="RefSeq" id="WP_377543417.1">
    <property type="nucleotide sequence ID" value="NZ_JBHSBN010000004.1"/>
</dbReference>
<evidence type="ECO:0000256" key="1">
    <source>
        <dbReference type="SAM" id="MobiDB-lite"/>
    </source>
</evidence>
<reference evidence="4" key="1">
    <citation type="journal article" date="2019" name="Int. J. Syst. Evol. Microbiol.">
        <title>The Global Catalogue of Microorganisms (GCM) 10K type strain sequencing project: providing services to taxonomists for standard genome sequencing and annotation.</title>
        <authorList>
            <consortium name="The Broad Institute Genomics Platform"/>
            <consortium name="The Broad Institute Genome Sequencing Center for Infectious Disease"/>
            <person name="Wu L."/>
            <person name="Ma J."/>
        </authorList>
    </citation>
    <scope>NUCLEOTIDE SEQUENCE [LARGE SCALE GENOMIC DNA]</scope>
    <source>
        <strain evidence="4">2902at01</strain>
    </source>
</reference>
<dbReference type="PROSITE" id="PS51257">
    <property type="entry name" value="PROKAR_LIPOPROTEIN"/>
    <property type="match status" value="1"/>
</dbReference>
<organism evidence="3 4">
    <name type="scientific">Micromonospora zhanjiangensis</name>
    <dbReference type="NCBI Taxonomy" id="1522057"/>
    <lineage>
        <taxon>Bacteria</taxon>
        <taxon>Bacillati</taxon>
        <taxon>Actinomycetota</taxon>
        <taxon>Actinomycetes</taxon>
        <taxon>Micromonosporales</taxon>
        <taxon>Micromonosporaceae</taxon>
        <taxon>Micromonospora</taxon>
    </lineage>
</organism>
<proteinExistence type="predicted"/>
<feature type="region of interest" description="Disordered" evidence="1">
    <location>
        <begin position="43"/>
        <end position="104"/>
    </location>
</feature>
<protein>
    <submittedName>
        <fullName evidence="3">Polysaccharide deacetylase family protein</fullName>
    </submittedName>
</protein>
<dbReference type="PANTHER" id="PTHR10587:SF137">
    <property type="entry name" value="4-DEOXY-4-FORMAMIDO-L-ARABINOSE-PHOSPHOUNDECAPRENOL DEFORMYLASE ARND-RELATED"/>
    <property type="match status" value="1"/>
</dbReference>
<evidence type="ECO:0000313" key="4">
    <source>
        <dbReference type="Proteomes" id="UP001595868"/>
    </source>
</evidence>
<evidence type="ECO:0000259" key="2">
    <source>
        <dbReference type="PROSITE" id="PS51677"/>
    </source>
</evidence>
<keyword evidence="4" id="KW-1185">Reference proteome</keyword>
<sequence length="298" mass="31569">MHLVRVLPFAVRVPALGLALLLTVAGCGSSSARQVIGPKPVGRAAAAPAADGGAARPGQPAGDPATASTSGPAGAGTQPGGAPGPKPSPRPEVMHGPAGSQSRTGTDAVALTFDDGPDPVNTPKLLDLLKAHGVKATFCLVGHRVRDNQEIVKRIAAEGHTLCNHSWQHLEDLAKRPDKYLMRDLVATNEQIHKAVPGAKIQYFRAPYGNFTTRLNGFAARLGMIPLSWNVDDECWQTAKYGSGAKMTGHMAAMVRQETRKGSIILSHDNLKPQTPVAYQEILPWLTARFQLVPMPVT</sequence>
<dbReference type="CDD" id="cd10917">
    <property type="entry name" value="CE4_NodB_like_6s_7s"/>
    <property type="match status" value="1"/>
</dbReference>